<dbReference type="Proteomes" id="UP000321261">
    <property type="component" value="Unassembled WGS sequence"/>
</dbReference>
<organism evidence="2 3">
    <name type="scientific">Pseudonocardia hierapolitana</name>
    <dbReference type="NCBI Taxonomy" id="1128676"/>
    <lineage>
        <taxon>Bacteria</taxon>
        <taxon>Bacillati</taxon>
        <taxon>Actinomycetota</taxon>
        <taxon>Actinomycetes</taxon>
        <taxon>Pseudonocardiales</taxon>
        <taxon>Pseudonocardiaceae</taxon>
        <taxon>Pseudonocardia</taxon>
    </lineage>
</organism>
<accession>A0A561T3U6</accession>
<dbReference type="RefSeq" id="WP_147260206.1">
    <property type="nucleotide sequence ID" value="NZ_VIWU01000001.1"/>
</dbReference>
<gene>
    <name evidence="2" type="ORF">FHX44_117717</name>
</gene>
<comment type="caution">
    <text evidence="2">The sequence shown here is derived from an EMBL/GenBank/DDBJ whole genome shotgun (WGS) entry which is preliminary data.</text>
</comment>
<dbReference type="AlphaFoldDB" id="A0A561T3U6"/>
<dbReference type="EMBL" id="VIWU01000001">
    <property type="protein sequence ID" value="TWF81772.1"/>
    <property type="molecule type" value="Genomic_DNA"/>
</dbReference>
<reference evidence="2 3" key="1">
    <citation type="submission" date="2019-06" db="EMBL/GenBank/DDBJ databases">
        <title>Sequencing the genomes of 1000 actinobacteria strains.</title>
        <authorList>
            <person name="Klenk H.-P."/>
        </authorList>
    </citation>
    <scope>NUCLEOTIDE SEQUENCE [LARGE SCALE GENOMIC DNA]</scope>
    <source>
        <strain evidence="2 3">DSM 45671</strain>
    </source>
</reference>
<dbReference type="Pfam" id="PF04149">
    <property type="entry name" value="DUF397"/>
    <property type="match status" value="1"/>
</dbReference>
<sequence length="73" mass="7663">MPAPILDGLAWRKSSFSGSGGNSSGCVEVAPLADGGMAVRDTKDRSRAMHRHSASAWRAFVTGIRAGEFSTPK</sequence>
<protein>
    <submittedName>
        <fullName evidence="2">Uncharacterized protein DUF397</fullName>
    </submittedName>
</protein>
<evidence type="ECO:0000313" key="2">
    <source>
        <dbReference type="EMBL" id="TWF81772.1"/>
    </source>
</evidence>
<feature type="domain" description="DUF397" evidence="1">
    <location>
        <begin position="9"/>
        <end position="65"/>
    </location>
</feature>
<evidence type="ECO:0000313" key="3">
    <source>
        <dbReference type="Proteomes" id="UP000321261"/>
    </source>
</evidence>
<keyword evidence="3" id="KW-1185">Reference proteome</keyword>
<proteinExistence type="predicted"/>
<name>A0A561T3U6_9PSEU</name>
<dbReference type="OrthoDB" id="4330022at2"/>
<dbReference type="InterPro" id="IPR007278">
    <property type="entry name" value="DUF397"/>
</dbReference>
<evidence type="ECO:0000259" key="1">
    <source>
        <dbReference type="Pfam" id="PF04149"/>
    </source>
</evidence>